<dbReference type="Proteomes" id="UP001408594">
    <property type="component" value="Unassembled WGS sequence"/>
</dbReference>
<protein>
    <recommendedName>
        <fullName evidence="3">GDSL family lipase</fullName>
    </recommendedName>
</protein>
<keyword evidence="2" id="KW-1185">Reference proteome</keyword>
<accession>A0ABP9WSR8</accession>
<dbReference type="InterPro" id="IPR052762">
    <property type="entry name" value="PCW_deacetylase/CE"/>
</dbReference>
<dbReference type="PANTHER" id="PTHR37834:SF2">
    <property type="entry name" value="ESTERASE, SGNH HYDROLASE-TYPE"/>
    <property type="match status" value="1"/>
</dbReference>
<evidence type="ECO:0008006" key="3">
    <source>
        <dbReference type="Google" id="ProtNLM"/>
    </source>
</evidence>
<dbReference type="InterPro" id="IPR036514">
    <property type="entry name" value="SGNH_hydro_sf"/>
</dbReference>
<dbReference type="InterPro" id="IPR001087">
    <property type="entry name" value="GDSL"/>
</dbReference>
<sequence>MGFYAGGDAAIQFLGCHSIDSAGHRRFCGPAARMRLRCRGDRIALHLDADGVHFDLLIDGEKQWLSPRGMTPASMLAGAEPGSQTKGDSSADCASFVGIARGVVTLPLPAGVEVNVELRQRSESAGTPMVLRGIEIGAGCLLPVPAMPPQQQRARIEFIGDSYFVGYGNLLPEQAPERDGLPAATVSSHTDSQRGMAALCGDALAMDWRISAVSGRGLVRNYAGVGGRCMPEIYAQTRGMGKSGQNAAAPARNDFPADIVAINLGSNDFSTSLHEYRTEPFADAGALAAAWCRALEDFLADLSRWHGEPLFVLVGVPHPESPRQRQLLQQWLAEVADNPGFGRGIHYCELPSVPLHGCDAHPGLEGHADCARHLAAFIQQLR</sequence>
<evidence type="ECO:0000313" key="1">
    <source>
        <dbReference type="EMBL" id="GAA5525501.1"/>
    </source>
</evidence>
<reference evidence="1 2" key="1">
    <citation type="submission" date="2024-02" db="EMBL/GenBank/DDBJ databases">
        <title>Microbulbifer aestuariivivens NBRC 112533.</title>
        <authorList>
            <person name="Ichikawa N."/>
            <person name="Katano-Makiyama Y."/>
            <person name="Hidaka K."/>
        </authorList>
    </citation>
    <scope>NUCLEOTIDE SEQUENCE [LARGE SCALE GENOMIC DNA]</scope>
    <source>
        <strain evidence="1 2">NBRC 112533</strain>
    </source>
</reference>
<comment type="caution">
    <text evidence="1">The sequence shown here is derived from an EMBL/GenBank/DDBJ whole genome shotgun (WGS) entry which is preliminary data.</text>
</comment>
<dbReference type="SUPFAM" id="SSF52266">
    <property type="entry name" value="SGNH hydrolase"/>
    <property type="match status" value="1"/>
</dbReference>
<organism evidence="1 2">
    <name type="scientific">Microbulbifer aestuariivivens</name>
    <dbReference type="NCBI Taxonomy" id="1908308"/>
    <lineage>
        <taxon>Bacteria</taxon>
        <taxon>Pseudomonadati</taxon>
        <taxon>Pseudomonadota</taxon>
        <taxon>Gammaproteobacteria</taxon>
        <taxon>Cellvibrionales</taxon>
        <taxon>Microbulbiferaceae</taxon>
        <taxon>Microbulbifer</taxon>
    </lineage>
</organism>
<evidence type="ECO:0000313" key="2">
    <source>
        <dbReference type="Proteomes" id="UP001408594"/>
    </source>
</evidence>
<dbReference type="Gene3D" id="3.40.50.1110">
    <property type="entry name" value="SGNH hydrolase"/>
    <property type="match status" value="1"/>
</dbReference>
<dbReference type="EMBL" id="BAABRT010000016">
    <property type="protein sequence ID" value="GAA5525501.1"/>
    <property type="molecule type" value="Genomic_DNA"/>
</dbReference>
<gene>
    <name evidence="1" type="ORF">Maes01_02071</name>
</gene>
<dbReference type="PANTHER" id="PTHR37834">
    <property type="entry name" value="GDSL-LIKE LIPASE/ACYLHYDROLASE DOMAIN PROTEIN (AFU_ORTHOLOGUE AFUA_2G00620)"/>
    <property type="match status" value="1"/>
</dbReference>
<dbReference type="RefSeq" id="WP_345551238.1">
    <property type="nucleotide sequence ID" value="NZ_BAABRT010000016.1"/>
</dbReference>
<name>A0ABP9WSR8_9GAMM</name>
<proteinExistence type="predicted"/>
<dbReference type="Pfam" id="PF00657">
    <property type="entry name" value="Lipase_GDSL"/>
    <property type="match status" value="1"/>
</dbReference>